<dbReference type="GO" id="GO:0005826">
    <property type="term" value="C:actomyosin contractile ring"/>
    <property type="evidence" value="ECO:0007669"/>
    <property type="project" value="TreeGrafter"/>
</dbReference>
<dbReference type="SMART" id="SM00233">
    <property type="entry name" value="PH"/>
    <property type="match status" value="1"/>
</dbReference>
<dbReference type="SUPFAM" id="SSF50729">
    <property type="entry name" value="PH domain-like"/>
    <property type="match status" value="1"/>
</dbReference>
<dbReference type="InterPro" id="IPR012966">
    <property type="entry name" value="AHD"/>
</dbReference>
<comment type="caution">
    <text evidence="4">The sequence shown here is derived from an EMBL/GenBank/DDBJ whole genome shotgun (WGS) entry which is preliminary data.</text>
</comment>
<dbReference type="OrthoDB" id="5915976at2759"/>
<dbReference type="EMBL" id="CAJNOC010004549">
    <property type="protein sequence ID" value="CAF1025595.1"/>
    <property type="molecule type" value="Genomic_DNA"/>
</dbReference>
<sequence length="764" mass="88715">MNHNETIEKNFNDLSQTLIERRKRLHELASEINQWEDESLNIKHQNKKANQIILKKSKWIGKENQYIRQNSKDELVKVPKKEFCATNLKNDTKHLPSNIVNDMTFNFQNQKDLSDSLKALTLKSIIQKFEIMSKGVQNNLTKPLTNVSKANVSSDENSAYFPRQLTYRLNDRNMNPKIIIEKFESMARGYLCKNSNYSGSLTNVSSLNSNLSQDESDITCLSLNEEILDDKNYQETSIFEEPLKDKTDEKYSNSASFYTGSIKNNDEIDKEEYHEDEETEEDNDEYDRLNEVDIDEITFLKSSEKHSNVIGFSCSPNNLANNKSSSASSDLQPLSIKEYRKQKCTILRRSSMISKKERKSLQQKQYVDNFNQSKLKIYDDRINELKDLVKNEENIIHQTGVALERCINDLTATNEHIECNRLLLISCQKRQAYLFEINHMKELIVNKKLDLKDTNNFTGLLIFSDLQLPIKESYLKRLKSGEEKRIFYFLCLIRNGIQVLQTQVISLQELISNNEHILIFPNRMAINNVDINFKVKIDIYTLEVLTNTAINKVRNTGSNGKLLSPFRFQSQVSTQSYSNEYKKEQSSSTNQKAKTSNFIHVDTLEISQVDIYKNKFTLNISSSSIPLTGLLYVNIRCMPSSSVELKGFMSFFEDLTLTGFTTWERRWCFLNNYNISYWKYPEDEYRSGPLGIINLTKCLNEKISILPRDLCARKHSLELLIQDDSILKRFRLSADSKDQANDWLININFALANLRLWNSKSVKT</sequence>
<dbReference type="Pfam" id="PF08174">
    <property type="entry name" value="Anillin"/>
    <property type="match status" value="1"/>
</dbReference>
<feature type="compositionally biased region" description="Basic and acidic residues" evidence="2">
    <location>
        <begin position="264"/>
        <end position="273"/>
    </location>
</feature>
<name>A0A814IMP4_9BILA</name>
<feature type="region of interest" description="Disordered" evidence="2">
    <location>
        <begin position="264"/>
        <end position="285"/>
    </location>
</feature>
<proteinExistence type="predicted"/>
<protein>
    <recommendedName>
        <fullName evidence="3">PH domain-containing protein</fullName>
    </recommendedName>
</protein>
<dbReference type="Gene3D" id="2.30.29.30">
    <property type="entry name" value="Pleckstrin-homology domain (PH domain)/Phosphotyrosine-binding domain (PTB)"/>
    <property type="match status" value="1"/>
</dbReference>
<dbReference type="InterPro" id="IPR037840">
    <property type="entry name" value="PH_Anillin"/>
</dbReference>
<feature type="coiled-coil region" evidence="1">
    <location>
        <begin position="18"/>
        <end position="45"/>
    </location>
</feature>
<dbReference type="PANTHER" id="PTHR21538:SF23">
    <property type="entry name" value="ANILLIN"/>
    <property type="match status" value="1"/>
</dbReference>
<dbReference type="PANTHER" id="PTHR21538">
    <property type="entry name" value="ANILLIN/RHOTEKIN RTKN"/>
    <property type="match status" value="1"/>
</dbReference>
<dbReference type="GO" id="GO:0000281">
    <property type="term" value="P:mitotic cytokinesis"/>
    <property type="evidence" value="ECO:0007669"/>
    <property type="project" value="TreeGrafter"/>
</dbReference>
<reference evidence="4" key="1">
    <citation type="submission" date="2021-02" db="EMBL/GenBank/DDBJ databases">
        <authorList>
            <person name="Nowell W R."/>
        </authorList>
    </citation>
    <scope>NUCLEOTIDE SEQUENCE</scope>
    <source>
        <strain evidence="4">Ploen Becks lab</strain>
    </source>
</reference>
<keyword evidence="5" id="KW-1185">Reference proteome</keyword>
<evidence type="ECO:0000259" key="3">
    <source>
        <dbReference type="PROSITE" id="PS50003"/>
    </source>
</evidence>
<gene>
    <name evidence="4" type="ORF">OXX778_LOCUS17601</name>
</gene>
<feature type="domain" description="PH" evidence="3">
    <location>
        <begin position="642"/>
        <end position="752"/>
    </location>
</feature>
<organism evidence="4 5">
    <name type="scientific">Brachionus calyciflorus</name>
    <dbReference type="NCBI Taxonomy" id="104777"/>
    <lineage>
        <taxon>Eukaryota</taxon>
        <taxon>Metazoa</taxon>
        <taxon>Spiralia</taxon>
        <taxon>Gnathifera</taxon>
        <taxon>Rotifera</taxon>
        <taxon>Eurotatoria</taxon>
        <taxon>Monogononta</taxon>
        <taxon>Pseudotrocha</taxon>
        <taxon>Ploima</taxon>
        <taxon>Brachionidae</taxon>
        <taxon>Brachionus</taxon>
    </lineage>
</organism>
<dbReference type="Proteomes" id="UP000663879">
    <property type="component" value="Unassembled WGS sequence"/>
</dbReference>
<dbReference type="AlphaFoldDB" id="A0A814IMP4"/>
<evidence type="ECO:0000256" key="1">
    <source>
        <dbReference type="SAM" id="Coils"/>
    </source>
</evidence>
<evidence type="ECO:0000313" key="4">
    <source>
        <dbReference type="EMBL" id="CAF1025595.1"/>
    </source>
</evidence>
<dbReference type="CDD" id="cd01263">
    <property type="entry name" value="PH_anillin"/>
    <property type="match status" value="1"/>
</dbReference>
<evidence type="ECO:0000313" key="5">
    <source>
        <dbReference type="Proteomes" id="UP000663879"/>
    </source>
</evidence>
<dbReference type="InterPro" id="IPR051364">
    <property type="entry name" value="Cytokinesis/Rho-signaling"/>
</dbReference>
<dbReference type="InterPro" id="IPR001849">
    <property type="entry name" value="PH_domain"/>
</dbReference>
<dbReference type="GO" id="GO:0000915">
    <property type="term" value="P:actomyosin contractile ring assembly"/>
    <property type="evidence" value="ECO:0007669"/>
    <property type="project" value="TreeGrafter"/>
</dbReference>
<dbReference type="InterPro" id="IPR011993">
    <property type="entry name" value="PH-like_dom_sf"/>
</dbReference>
<dbReference type="PROSITE" id="PS50003">
    <property type="entry name" value="PH_DOMAIN"/>
    <property type="match status" value="1"/>
</dbReference>
<evidence type="ECO:0000256" key="2">
    <source>
        <dbReference type="SAM" id="MobiDB-lite"/>
    </source>
</evidence>
<accession>A0A814IMP4</accession>
<feature type="compositionally biased region" description="Acidic residues" evidence="2">
    <location>
        <begin position="274"/>
        <end position="285"/>
    </location>
</feature>
<keyword evidence="1" id="KW-0175">Coiled coil</keyword>
<dbReference type="Pfam" id="PF00169">
    <property type="entry name" value="PH"/>
    <property type="match status" value="1"/>
</dbReference>
<dbReference type="GO" id="GO:0031106">
    <property type="term" value="P:septin ring organization"/>
    <property type="evidence" value="ECO:0007669"/>
    <property type="project" value="TreeGrafter"/>
</dbReference>